<dbReference type="Proteomes" id="UP000003688">
    <property type="component" value="Unassembled WGS sequence"/>
</dbReference>
<proteinExistence type="predicted"/>
<dbReference type="EMBL" id="ABOX02000049">
    <property type="protein sequence ID" value="EEF58147.1"/>
    <property type="molecule type" value="Genomic_DNA"/>
</dbReference>
<feature type="compositionally biased region" description="Pro residues" evidence="1">
    <location>
        <begin position="303"/>
        <end position="319"/>
    </location>
</feature>
<dbReference type="STRING" id="320771.Cflav_PD1491"/>
<reference evidence="2 3" key="1">
    <citation type="journal article" date="2011" name="J. Bacteriol.">
        <title>Genome sequence of 'Pedosphaera parvula' Ellin514, an aerobic Verrucomicrobial isolate from pasture soil.</title>
        <authorList>
            <person name="Kant R."/>
            <person name="van Passel M.W."/>
            <person name="Sangwan P."/>
            <person name="Palva A."/>
            <person name="Lucas S."/>
            <person name="Copeland A."/>
            <person name="Lapidus A."/>
            <person name="Glavina Del Rio T."/>
            <person name="Dalin E."/>
            <person name="Tice H."/>
            <person name="Bruce D."/>
            <person name="Goodwin L."/>
            <person name="Pitluck S."/>
            <person name="Chertkov O."/>
            <person name="Larimer F.W."/>
            <person name="Land M.L."/>
            <person name="Hauser L."/>
            <person name="Brettin T.S."/>
            <person name="Detter J.C."/>
            <person name="Han S."/>
            <person name="de Vos W.M."/>
            <person name="Janssen P.H."/>
            <person name="Smidt H."/>
        </authorList>
    </citation>
    <scope>NUCLEOTIDE SEQUENCE [LARGE SCALE GENOMIC DNA]</scope>
    <source>
        <strain evidence="2 3">Ellin514</strain>
    </source>
</reference>
<organism evidence="2 3">
    <name type="scientific">Pedosphaera parvula (strain Ellin514)</name>
    <dbReference type="NCBI Taxonomy" id="320771"/>
    <lineage>
        <taxon>Bacteria</taxon>
        <taxon>Pseudomonadati</taxon>
        <taxon>Verrucomicrobiota</taxon>
        <taxon>Pedosphaerae</taxon>
        <taxon>Pedosphaerales</taxon>
        <taxon>Pedosphaeraceae</taxon>
        <taxon>Pedosphaera</taxon>
    </lineage>
</organism>
<dbReference type="AlphaFoldDB" id="B9XPW6"/>
<keyword evidence="3" id="KW-1185">Reference proteome</keyword>
<dbReference type="Pfam" id="PF11304">
    <property type="entry name" value="DUF3106"/>
    <property type="match status" value="1"/>
</dbReference>
<evidence type="ECO:0000313" key="2">
    <source>
        <dbReference type="EMBL" id="EEF58147.1"/>
    </source>
</evidence>
<feature type="region of interest" description="Disordered" evidence="1">
    <location>
        <begin position="303"/>
        <end position="341"/>
    </location>
</feature>
<comment type="caution">
    <text evidence="2">The sequence shown here is derived from an EMBL/GenBank/DDBJ whole genome shotgun (WGS) entry which is preliminary data.</text>
</comment>
<protein>
    <recommendedName>
        <fullName evidence="4">DUF3106 domain-containing protein</fullName>
    </recommendedName>
</protein>
<dbReference type="OrthoDB" id="5797406at2"/>
<dbReference type="RefSeq" id="WP_007417852.1">
    <property type="nucleotide sequence ID" value="NZ_ABOX02000049.1"/>
</dbReference>
<sequence precursor="true">MISPLRCTLWLMAGLGVGSLPGSLLLADSQSPPEAAKPASPAVLVPQPPPVTIKSPIDLFRQLLTMSTPEREKYLALRPLEIRKRLEEKLHEYQSMKPDERELRLRATQLRWYVLRLMQSPAVNRTAQISLIPDAADRQFVEYRIQLWDELSPAQQKDLLEYENAIHFTGNDSQLGTNSINGLPQAQRDVLLQKVKNWEALPQEQRNMMSAQFQQFFELTENEKQKALQTLPEPERRQMEKTLKSFALLPKDRREKCIHAFNKFASMSNEERQDFLKNAERWEKMTPSERESWRNLVSRLPAMPPLPPGLGTPPLPGIPSLPRTVRKATPPPLPLVSSDSR</sequence>
<evidence type="ECO:0000256" key="1">
    <source>
        <dbReference type="SAM" id="MobiDB-lite"/>
    </source>
</evidence>
<name>B9XPW6_PEDPL</name>
<evidence type="ECO:0008006" key="4">
    <source>
        <dbReference type="Google" id="ProtNLM"/>
    </source>
</evidence>
<evidence type="ECO:0000313" key="3">
    <source>
        <dbReference type="Proteomes" id="UP000003688"/>
    </source>
</evidence>
<gene>
    <name evidence="2" type="ORF">Cflav_PD1491</name>
</gene>
<accession>B9XPW6</accession>
<dbReference type="InterPro" id="IPR021455">
    <property type="entry name" value="DUF3106"/>
</dbReference>